<evidence type="ECO:0000313" key="2">
    <source>
        <dbReference type="EMBL" id="SFB10832.1"/>
    </source>
</evidence>
<reference evidence="2 3" key="1">
    <citation type="submission" date="2016-10" db="EMBL/GenBank/DDBJ databases">
        <authorList>
            <person name="de Groot N.N."/>
        </authorList>
    </citation>
    <scope>NUCLEOTIDE SEQUENCE [LARGE SCALE GENOMIC DNA]</scope>
    <source>
        <strain evidence="2 3">DSM 5522</strain>
    </source>
</reference>
<sequence>MKAFLSDLDNTLIYSYKHDIGADKCLVENYNGMGISFMTGYSHSLLTKIRKEIEFVPVTTRSISQYERIFFGGEEVKYALTDNGGNLLINGKIDEKWHKESMTYFKKAEKEIDKAREILEKDKNRSMEVRLVDGFFAFTKSDDEEKTKKTLHEALDNTKVNIFNNGVKVYVFPKELDKGLAVKRFRKRFEIEKIITAGDSLFDVPMLLNGDISIIPPQLKEYFEEKNEKGYIYAKEDRIFSDIVLESVLKNI</sequence>
<dbReference type="SUPFAM" id="SSF56784">
    <property type="entry name" value="HAD-like"/>
    <property type="match status" value="1"/>
</dbReference>
<evidence type="ECO:0000313" key="3">
    <source>
        <dbReference type="Proteomes" id="UP000198838"/>
    </source>
</evidence>
<name>A0A1I0YCC0_9FIRM</name>
<dbReference type="RefSeq" id="WP_092872317.1">
    <property type="nucleotide sequence ID" value="NZ_FOJY01000009.1"/>
</dbReference>
<dbReference type="InterPro" id="IPR006380">
    <property type="entry name" value="SPP-like_dom"/>
</dbReference>
<dbReference type="OrthoDB" id="1666512at2"/>
<gene>
    <name evidence="2" type="ORF">SAMN05216249_10993</name>
</gene>
<dbReference type="GO" id="GO:0003824">
    <property type="term" value="F:catalytic activity"/>
    <property type="evidence" value="ECO:0007669"/>
    <property type="project" value="UniProtKB-ARBA"/>
</dbReference>
<dbReference type="Pfam" id="PF05116">
    <property type="entry name" value="S6PP"/>
    <property type="match status" value="1"/>
</dbReference>
<proteinExistence type="predicted"/>
<evidence type="ECO:0000259" key="1">
    <source>
        <dbReference type="Pfam" id="PF05116"/>
    </source>
</evidence>
<keyword evidence="3" id="KW-1185">Reference proteome</keyword>
<dbReference type="EMBL" id="FOJY01000009">
    <property type="protein sequence ID" value="SFB10832.1"/>
    <property type="molecule type" value="Genomic_DNA"/>
</dbReference>
<dbReference type="InterPro" id="IPR023214">
    <property type="entry name" value="HAD_sf"/>
</dbReference>
<accession>A0A1I0YCC0</accession>
<dbReference type="STRING" id="1120918.SAMN05216249_10993"/>
<protein>
    <submittedName>
        <fullName evidence="2">Hydroxymethylpyrimidine pyrophosphatase</fullName>
    </submittedName>
</protein>
<dbReference type="Gene3D" id="3.40.50.1000">
    <property type="entry name" value="HAD superfamily/HAD-like"/>
    <property type="match status" value="1"/>
</dbReference>
<dbReference type="Proteomes" id="UP000198838">
    <property type="component" value="Unassembled WGS sequence"/>
</dbReference>
<organism evidence="2 3">
    <name type="scientific">Acetitomaculum ruminis DSM 5522</name>
    <dbReference type="NCBI Taxonomy" id="1120918"/>
    <lineage>
        <taxon>Bacteria</taxon>
        <taxon>Bacillati</taxon>
        <taxon>Bacillota</taxon>
        <taxon>Clostridia</taxon>
        <taxon>Lachnospirales</taxon>
        <taxon>Lachnospiraceae</taxon>
        <taxon>Acetitomaculum</taxon>
    </lineage>
</organism>
<feature type="domain" description="Sucrose phosphatase-like" evidence="1">
    <location>
        <begin position="3"/>
        <end position="215"/>
    </location>
</feature>
<dbReference type="AlphaFoldDB" id="A0A1I0YCC0"/>
<dbReference type="InterPro" id="IPR036412">
    <property type="entry name" value="HAD-like_sf"/>
</dbReference>